<evidence type="ECO:0000256" key="3">
    <source>
        <dbReference type="ARBA" id="ARBA00022603"/>
    </source>
</evidence>
<dbReference type="InterPro" id="IPR035996">
    <property type="entry name" value="4pyrrol_Methylase_sf"/>
</dbReference>
<dbReference type="GO" id="GO:0019354">
    <property type="term" value="P:siroheme biosynthetic process"/>
    <property type="evidence" value="ECO:0007669"/>
    <property type="project" value="InterPro"/>
</dbReference>
<dbReference type="EMBL" id="SUME01000004">
    <property type="protein sequence ID" value="TJZ60390.1"/>
    <property type="molecule type" value="Genomic_DNA"/>
</dbReference>
<dbReference type="RefSeq" id="WP_136901239.1">
    <property type="nucleotide sequence ID" value="NZ_SUME01000004.1"/>
</dbReference>
<evidence type="ECO:0000256" key="6">
    <source>
        <dbReference type="ARBA" id="ARBA00023244"/>
    </source>
</evidence>
<organism evidence="10 11">
    <name type="scientific">Sphingobacterium olei</name>
    <dbReference type="NCBI Taxonomy" id="2571155"/>
    <lineage>
        <taxon>Bacteria</taxon>
        <taxon>Pseudomonadati</taxon>
        <taxon>Bacteroidota</taxon>
        <taxon>Sphingobacteriia</taxon>
        <taxon>Sphingobacteriales</taxon>
        <taxon>Sphingobacteriaceae</taxon>
        <taxon>Sphingobacterium</taxon>
    </lineage>
</organism>
<dbReference type="GO" id="GO:0032259">
    <property type="term" value="P:methylation"/>
    <property type="evidence" value="ECO:0007669"/>
    <property type="project" value="UniProtKB-KW"/>
</dbReference>
<gene>
    <name evidence="10" type="primary">cobA</name>
    <name evidence="10" type="ORF">FAZ15_10305</name>
</gene>
<evidence type="ECO:0000259" key="9">
    <source>
        <dbReference type="Pfam" id="PF00590"/>
    </source>
</evidence>
<dbReference type="Pfam" id="PF00590">
    <property type="entry name" value="TP_methylase"/>
    <property type="match status" value="1"/>
</dbReference>
<evidence type="ECO:0000256" key="2">
    <source>
        <dbReference type="ARBA" id="ARBA00012162"/>
    </source>
</evidence>
<dbReference type="Gene3D" id="3.30.950.10">
    <property type="entry name" value="Methyltransferase, Cobalt-precorrin-4 Transmethylase, Domain 2"/>
    <property type="match status" value="1"/>
</dbReference>
<keyword evidence="3 8" id="KW-0489">Methyltransferase</keyword>
<evidence type="ECO:0000256" key="4">
    <source>
        <dbReference type="ARBA" id="ARBA00022679"/>
    </source>
</evidence>
<dbReference type="InterPro" id="IPR003043">
    <property type="entry name" value="Uropor_MeTrfase_CS"/>
</dbReference>
<dbReference type="PANTHER" id="PTHR45790">
    <property type="entry name" value="SIROHEME SYNTHASE-RELATED"/>
    <property type="match status" value="1"/>
</dbReference>
<dbReference type="EC" id="2.1.1.107" evidence="2"/>
<evidence type="ECO:0000256" key="7">
    <source>
        <dbReference type="ARBA" id="ARBA00025705"/>
    </source>
</evidence>
<dbReference type="SUPFAM" id="SSF53790">
    <property type="entry name" value="Tetrapyrrole methylase"/>
    <property type="match status" value="1"/>
</dbReference>
<dbReference type="OrthoDB" id="9815856at2"/>
<feature type="domain" description="Tetrapyrrole methylase" evidence="9">
    <location>
        <begin position="12"/>
        <end position="219"/>
    </location>
</feature>
<dbReference type="InterPro" id="IPR014777">
    <property type="entry name" value="4pyrrole_Mease_sub1"/>
</dbReference>
<evidence type="ECO:0000313" key="11">
    <source>
        <dbReference type="Proteomes" id="UP000306808"/>
    </source>
</evidence>
<dbReference type="InterPro" id="IPR000878">
    <property type="entry name" value="4pyrrol_Mease"/>
</dbReference>
<dbReference type="PROSITE" id="PS00839">
    <property type="entry name" value="SUMT_1"/>
    <property type="match status" value="1"/>
</dbReference>
<dbReference type="PROSITE" id="PS00840">
    <property type="entry name" value="SUMT_2"/>
    <property type="match status" value="1"/>
</dbReference>
<comment type="caution">
    <text evidence="10">The sequence shown here is derived from an EMBL/GenBank/DDBJ whole genome shotgun (WGS) entry which is preliminary data.</text>
</comment>
<evidence type="ECO:0000256" key="1">
    <source>
        <dbReference type="ARBA" id="ARBA00005879"/>
    </source>
</evidence>
<dbReference type="PANTHER" id="PTHR45790:SF3">
    <property type="entry name" value="S-ADENOSYL-L-METHIONINE-DEPENDENT UROPORPHYRINOGEN III METHYLTRANSFERASE, CHLOROPLASTIC"/>
    <property type="match status" value="1"/>
</dbReference>
<evidence type="ECO:0000256" key="8">
    <source>
        <dbReference type="RuleBase" id="RU003960"/>
    </source>
</evidence>
<dbReference type="GO" id="GO:0004851">
    <property type="term" value="F:uroporphyrin-III C-methyltransferase activity"/>
    <property type="evidence" value="ECO:0007669"/>
    <property type="project" value="UniProtKB-EC"/>
</dbReference>
<sequence>MGAKTKNLRNILYLIGAGPGDPDLLTIKAYKMLRKAEVLLFDHLVNHEMLSIVPDSCLKVYVGKEPYADFTPQEDIHTLIAHYCREYGAVVRLKGGDPYIFGRGFEELLFAERLGIEVRYVPGISSMQGTGFHHIPLTHRGVSDGIWALTGTKKDGRLSSDLQLAIQSNSTVVIYMGMKKLDEIARTYVMCGKGDTSAAIIQHATLSTQREVVCKVGDLLNAARGSGLSHPAIIVIGEVVRLYAAHRYNFVDSFQCNMY</sequence>
<comment type="similarity">
    <text evidence="1 8">Belongs to the precorrin methyltransferase family.</text>
</comment>
<dbReference type="NCBIfam" id="TIGR01469">
    <property type="entry name" value="cobA_cysG_Cterm"/>
    <property type="match status" value="1"/>
</dbReference>
<dbReference type="InterPro" id="IPR014776">
    <property type="entry name" value="4pyrrole_Mease_sub2"/>
</dbReference>
<keyword evidence="4 8" id="KW-0808">Transferase</keyword>
<dbReference type="Proteomes" id="UP000306808">
    <property type="component" value="Unassembled WGS sequence"/>
</dbReference>
<dbReference type="CDD" id="cd11642">
    <property type="entry name" value="SUMT"/>
    <property type="match status" value="1"/>
</dbReference>
<name>A0A4U0P040_9SPHI</name>
<dbReference type="Gene3D" id="3.40.1010.10">
    <property type="entry name" value="Cobalt-precorrin-4 Transmethylase, Domain 1"/>
    <property type="match status" value="1"/>
</dbReference>
<evidence type="ECO:0000256" key="5">
    <source>
        <dbReference type="ARBA" id="ARBA00022691"/>
    </source>
</evidence>
<dbReference type="AlphaFoldDB" id="A0A4U0P040"/>
<keyword evidence="6" id="KW-0627">Porphyrin biosynthesis</keyword>
<evidence type="ECO:0000313" key="10">
    <source>
        <dbReference type="EMBL" id="TJZ60390.1"/>
    </source>
</evidence>
<reference evidence="10 11" key="1">
    <citation type="submission" date="2019-04" db="EMBL/GenBank/DDBJ databases">
        <title>Sphingobacterium olei sp. nov., isolated from oil-contaminated soil.</title>
        <authorList>
            <person name="Liu B."/>
        </authorList>
    </citation>
    <scope>NUCLEOTIDE SEQUENCE [LARGE SCALE GENOMIC DNA]</scope>
    <source>
        <strain evidence="10 11">HAL-9</strain>
    </source>
</reference>
<dbReference type="InterPro" id="IPR050161">
    <property type="entry name" value="Siro_Cobalamin_biosynth"/>
</dbReference>
<dbReference type="InterPro" id="IPR006366">
    <property type="entry name" value="CobA/CysG_C"/>
</dbReference>
<dbReference type="NCBIfam" id="NF004790">
    <property type="entry name" value="PRK06136.1"/>
    <property type="match status" value="1"/>
</dbReference>
<dbReference type="FunFam" id="3.40.1010.10:FF:000001">
    <property type="entry name" value="Siroheme synthase"/>
    <property type="match status" value="1"/>
</dbReference>
<keyword evidence="5" id="KW-0949">S-adenosyl-L-methionine</keyword>
<proteinExistence type="inferred from homology"/>
<accession>A0A4U0P040</accession>
<protein>
    <recommendedName>
        <fullName evidence="2">uroporphyrinogen-III C-methyltransferase</fullName>
        <ecNumber evidence="2">2.1.1.107</ecNumber>
    </recommendedName>
</protein>
<keyword evidence="11" id="KW-1185">Reference proteome</keyword>
<comment type="pathway">
    <text evidence="7">Porphyrin-containing compound metabolism; siroheme biosynthesis; precorrin-2 from uroporphyrinogen III: step 1/1.</text>
</comment>